<protein>
    <recommendedName>
        <fullName evidence="2">VWFA domain-containing protein</fullName>
    </recommendedName>
</protein>
<dbReference type="CDD" id="cd01465">
    <property type="entry name" value="vWA_subgroup"/>
    <property type="match status" value="1"/>
</dbReference>
<keyword evidence="4" id="KW-1185">Reference proteome</keyword>
<dbReference type="KEGG" id="bmx:BMS_2997"/>
<dbReference type="InterPro" id="IPR022156">
    <property type="entry name" value="Uncharacterised_YfbK_N"/>
</dbReference>
<dbReference type="AlphaFoldDB" id="E1WZ71"/>
<dbReference type="PANTHER" id="PTHR10579">
    <property type="entry name" value="CALCIUM-ACTIVATED CHLORIDE CHANNEL REGULATOR"/>
    <property type="match status" value="1"/>
</dbReference>
<dbReference type="SMART" id="SM00327">
    <property type="entry name" value="VWA"/>
    <property type="match status" value="1"/>
</dbReference>
<dbReference type="InterPro" id="IPR002035">
    <property type="entry name" value="VWF_A"/>
</dbReference>
<dbReference type="Gene3D" id="3.40.50.410">
    <property type="entry name" value="von Willebrand factor, type A domain"/>
    <property type="match status" value="1"/>
</dbReference>
<sequence>MNHDPLFTKFALDEMTIEEGSNYRNDLLSKDISEEEINAEVEAIRATSAAIKSEYQRDQVLNLSKASKEELLKKKKWKIFKKIALGLSLTTSVFTLFIATVAIWYNFSNSNLKDRFHDNFFGKYEGFADNFSDSQVHSTNLLSREKYDHIEASSYSRVSDNPLTTFSIDVDTASYANVRRFINNGVRPNKGAVRVEELINYFSYDYTFSNPEHPIDLKLDLTNSPWNKDRKVVRVALKADTPKTAINSSKNLVFLLDVSGSMSSPNKLPLLKESIKLLLRNLKGDDKVSIVVYAGSSGVVLEPTSVSDKVKIHKALNQLQSGGSTNGGAGIVAAYKLAEEEFIKNGVNRVILATDGDFNVGTTSRYELVDLIQEKAKKNIYLTVLGLGMGNYSDSLLEEISNKGNGNYAYIDSLSEANKILNVDLEKNFVTVAKDVKIQIEFNPSKVEAYRLIGYENRQLANEDFNDDTKDAGDIGAGHTVTAIYEIVPKGGGIDLPKIDKLKYSSSTKTEVNSDELLTVKVRYKKPNAFMSDKFEKSLKGGSEFVDNDFTFALAVASFGLKLRDDELTKNMSYEEIRSMADRSKGEDKHHYREEFIELIDLLKK</sequence>
<keyword evidence="1" id="KW-1133">Transmembrane helix</keyword>
<dbReference type="OrthoDB" id="9805121at2"/>
<dbReference type="PATRIC" id="fig|862908.3.peg.2865"/>
<dbReference type="InterPro" id="IPR036465">
    <property type="entry name" value="vWFA_dom_sf"/>
</dbReference>
<dbReference type="PANTHER" id="PTHR10579:SF43">
    <property type="entry name" value="ZINC FINGER (C3HC4-TYPE RING FINGER) FAMILY PROTEIN"/>
    <property type="match status" value="1"/>
</dbReference>
<dbReference type="STRING" id="862908.BMS_2997"/>
<reference evidence="4" key="1">
    <citation type="journal article" date="2013" name="ISME J.">
        <title>A small predatory core genome in the divergent marine Bacteriovorax marinus SJ and the terrestrial Bdellovibrio bacteriovorus.</title>
        <authorList>
            <person name="Crossman L.C."/>
            <person name="Chen H."/>
            <person name="Cerdeno-Tarraga A.M."/>
            <person name="Brooks K."/>
            <person name="Quail M.A."/>
            <person name="Pineiro S.A."/>
            <person name="Hobley L."/>
            <person name="Sockett R.E."/>
            <person name="Bentley S.D."/>
            <person name="Parkhill J."/>
            <person name="Williams H.N."/>
            <person name="Stine O.C."/>
        </authorList>
    </citation>
    <scope>NUCLEOTIDE SEQUENCE [LARGE SCALE GENOMIC DNA]</scope>
    <source>
        <strain evidence="4">ATCC BAA-682 / DSM 15412 / SJ</strain>
    </source>
</reference>
<organism evidence="3 4">
    <name type="scientific">Halobacteriovorax marinus (strain ATCC BAA-682 / DSM 15412 / SJ)</name>
    <name type="common">Bacteriovorax marinus</name>
    <dbReference type="NCBI Taxonomy" id="862908"/>
    <lineage>
        <taxon>Bacteria</taxon>
        <taxon>Pseudomonadati</taxon>
        <taxon>Bdellovibrionota</taxon>
        <taxon>Bacteriovoracia</taxon>
        <taxon>Bacteriovoracales</taxon>
        <taxon>Halobacteriovoraceae</taxon>
        <taxon>Halobacteriovorax</taxon>
    </lineage>
</organism>
<name>E1WZ71_HALMS</name>
<dbReference type="Pfam" id="PF00092">
    <property type="entry name" value="VWA"/>
    <property type="match status" value="1"/>
</dbReference>
<evidence type="ECO:0000259" key="2">
    <source>
        <dbReference type="PROSITE" id="PS50234"/>
    </source>
</evidence>
<dbReference type="InterPro" id="IPR021908">
    <property type="entry name" value="YfbK_C"/>
</dbReference>
<dbReference type="Pfam" id="PF12450">
    <property type="entry name" value="vWF_A"/>
    <property type="match status" value="1"/>
</dbReference>
<dbReference type="EMBL" id="FQ312005">
    <property type="protein sequence ID" value="CBW27759.1"/>
    <property type="molecule type" value="Genomic_DNA"/>
</dbReference>
<gene>
    <name evidence="3" type="primary">yfbK</name>
    <name evidence="3" type="ordered locus">BMS_2997</name>
</gene>
<dbReference type="HOGENOM" id="CLU_019123_2_2_7"/>
<evidence type="ECO:0000313" key="3">
    <source>
        <dbReference type="EMBL" id="CBW27759.1"/>
    </source>
</evidence>
<dbReference type="RefSeq" id="WP_014245530.1">
    <property type="nucleotide sequence ID" value="NC_016620.1"/>
</dbReference>
<proteinExistence type="predicted"/>
<feature type="transmembrane region" description="Helical" evidence="1">
    <location>
        <begin position="83"/>
        <end position="105"/>
    </location>
</feature>
<dbReference type="Pfam" id="PF12034">
    <property type="entry name" value="YfbK_C"/>
    <property type="match status" value="1"/>
</dbReference>
<feature type="domain" description="VWFA" evidence="2">
    <location>
        <begin position="251"/>
        <end position="436"/>
    </location>
</feature>
<evidence type="ECO:0000256" key="1">
    <source>
        <dbReference type="SAM" id="Phobius"/>
    </source>
</evidence>
<keyword evidence="1" id="KW-0812">Transmembrane</keyword>
<dbReference type="InterPro" id="IPR051266">
    <property type="entry name" value="CLCR"/>
</dbReference>
<evidence type="ECO:0000313" key="4">
    <source>
        <dbReference type="Proteomes" id="UP000008963"/>
    </source>
</evidence>
<dbReference type="Proteomes" id="UP000008963">
    <property type="component" value="Chromosome"/>
</dbReference>
<dbReference type="SUPFAM" id="SSF53300">
    <property type="entry name" value="vWA-like"/>
    <property type="match status" value="1"/>
</dbReference>
<dbReference type="eggNOG" id="COG2304">
    <property type="taxonomic scope" value="Bacteria"/>
</dbReference>
<dbReference type="PROSITE" id="PS50234">
    <property type="entry name" value="VWFA"/>
    <property type="match status" value="1"/>
</dbReference>
<keyword evidence="1" id="KW-0472">Membrane</keyword>
<accession>E1WZ71</accession>